<dbReference type="AlphaFoldDB" id="A0A3D9V8B2"/>
<accession>A0A3D9V8B2</accession>
<dbReference type="Proteomes" id="UP000256485">
    <property type="component" value="Unassembled WGS sequence"/>
</dbReference>
<reference evidence="2 3" key="1">
    <citation type="submission" date="2018-08" db="EMBL/GenBank/DDBJ databases">
        <title>Sequencing the genomes of 1000 actinobacteria strains.</title>
        <authorList>
            <person name="Klenk H.-P."/>
        </authorList>
    </citation>
    <scope>NUCLEOTIDE SEQUENCE [LARGE SCALE GENOMIC DNA]</scope>
    <source>
        <strain evidence="2 3">DSM 22891</strain>
    </source>
</reference>
<protein>
    <submittedName>
        <fullName evidence="2">Uncharacterized protein</fullName>
    </submittedName>
</protein>
<keyword evidence="1" id="KW-0812">Transmembrane</keyword>
<organism evidence="2 3">
    <name type="scientific">Thermasporomyces composti</name>
    <dbReference type="NCBI Taxonomy" id="696763"/>
    <lineage>
        <taxon>Bacteria</taxon>
        <taxon>Bacillati</taxon>
        <taxon>Actinomycetota</taxon>
        <taxon>Actinomycetes</taxon>
        <taxon>Propionibacteriales</taxon>
        <taxon>Nocardioidaceae</taxon>
        <taxon>Thermasporomyces</taxon>
    </lineage>
</organism>
<keyword evidence="1" id="KW-1133">Transmembrane helix</keyword>
<dbReference type="EMBL" id="QTUC01000001">
    <property type="protein sequence ID" value="REF38038.1"/>
    <property type="molecule type" value="Genomic_DNA"/>
</dbReference>
<feature type="transmembrane region" description="Helical" evidence="1">
    <location>
        <begin position="165"/>
        <end position="187"/>
    </location>
</feature>
<keyword evidence="3" id="KW-1185">Reference proteome</keyword>
<gene>
    <name evidence="2" type="ORF">DFJ64_3507</name>
</gene>
<proteinExistence type="predicted"/>
<feature type="transmembrane region" description="Helical" evidence="1">
    <location>
        <begin position="136"/>
        <end position="159"/>
    </location>
</feature>
<name>A0A3D9V8B2_THECX</name>
<evidence type="ECO:0000313" key="2">
    <source>
        <dbReference type="EMBL" id="REF38038.1"/>
    </source>
</evidence>
<dbReference type="RefSeq" id="WP_115851394.1">
    <property type="nucleotide sequence ID" value="NZ_QTUC01000001.1"/>
</dbReference>
<evidence type="ECO:0000313" key="3">
    <source>
        <dbReference type="Proteomes" id="UP000256485"/>
    </source>
</evidence>
<sequence length="315" mass="33987">MSGALEYFRPSTTTGDYWEPMTSADYSNPAEAVVGILTPGAAMAQAAWAMMLTASFAFPTAIPLVREAVLAQTDTQAMGQACVALFRSGNFGAQAADEVRRQLDRIDDDVWQADDREAFEGKAQDYIKRIGLTQMVCLMTGTFTIILTFLIFILITVLFAFAVALFALAIAFWVAMALLPWSLGWGLQVEMWGNRLATMCHTFVKGFNTALTAMQHAWAGILGALTGLSVVTQIFLGGGLQTVIDLGQALVSGLDDAARGYIQRFENNLTAKYGARSPWAGGSVLHGSPWFSDTWGNPESGPFGDVDWGTQHATA</sequence>
<keyword evidence="1" id="KW-0472">Membrane</keyword>
<comment type="caution">
    <text evidence="2">The sequence shown here is derived from an EMBL/GenBank/DDBJ whole genome shotgun (WGS) entry which is preliminary data.</text>
</comment>
<evidence type="ECO:0000256" key="1">
    <source>
        <dbReference type="SAM" id="Phobius"/>
    </source>
</evidence>